<name>A0AAW1PE99_9CHLO</name>
<organism evidence="1 2">
    <name type="scientific">Symbiochloris irregularis</name>
    <dbReference type="NCBI Taxonomy" id="706552"/>
    <lineage>
        <taxon>Eukaryota</taxon>
        <taxon>Viridiplantae</taxon>
        <taxon>Chlorophyta</taxon>
        <taxon>core chlorophytes</taxon>
        <taxon>Trebouxiophyceae</taxon>
        <taxon>Trebouxiales</taxon>
        <taxon>Trebouxiaceae</taxon>
        <taxon>Symbiochloris</taxon>
    </lineage>
</organism>
<dbReference type="Pfam" id="PF12689">
    <property type="entry name" value="Acid_PPase"/>
    <property type="match status" value="1"/>
</dbReference>
<gene>
    <name evidence="1" type="ORF">WJX73_007085</name>
</gene>
<dbReference type="InterPro" id="IPR010033">
    <property type="entry name" value="HAD_SF_ppase_IIIC"/>
</dbReference>
<dbReference type="GO" id="GO:0003993">
    <property type="term" value="F:acid phosphatase activity"/>
    <property type="evidence" value="ECO:0007669"/>
    <property type="project" value="TreeGrafter"/>
</dbReference>
<dbReference type="Gene3D" id="3.40.50.1000">
    <property type="entry name" value="HAD superfamily/HAD-like"/>
    <property type="match status" value="1"/>
</dbReference>
<dbReference type="InterPro" id="IPR036412">
    <property type="entry name" value="HAD-like_sf"/>
</dbReference>
<dbReference type="PANTHER" id="PTHR17901">
    <property type="entry name" value="MAGNESIUM-DEPENDENT PHOSPHATASE 1 MDP1"/>
    <property type="match status" value="1"/>
</dbReference>
<protein>
    <recommendedName>
        <fullName evidence="3">Magnesium-dependent phosphatase 1</fullName>
    </recommendedName>
</protein>
<dbReference type="SFLD" id="SFLDG01129">
    <property type="entry name" value="C1.5:_HAD__Beta-PGM__Phosphata"/>
    <property type="match status" value="1"/>
</dbReference>
<dbReference type="SFLD" id="SFLDS00003">
    <property type="entry name" value="Haloacid_Dehalogenase"/>
    <property type="match status" value="1"/>
</dbReference>
<comment type="caution">
    <text evidence="1">The sequence shown here is derived from an EMBL/GenBank/DDBJ whole genome shotgun (WGS) entry which is preliminary data.</text>
</comment>
<accession>A0AAW1PE99</accession>
<keyword evidence="2" id="KW-1185">Reference proteome</keyword>
<dbReference type="SUPFAM" id="SSF56784">
    <property type="entry name" value="HAD-like"/>
    <property type="match status" value="1"/>
</dbReference>
<dbReference type="Proteomes" id="UP001465755">
    <property type="component" value="Unassembled WGS sequence"/>
</dbReference>
<reference evidence="1 2" key="1">
    <citation type="journal article" date="2024" name="Nat. Commun.">
        <title>Phylogenomics reveals the evolutionary origins of lichenization in chlorophyte algae.</title>
        <authorList>
            <person name="Puginier C."/>
            <person name="Libourel C."/>
            <person name="Otte J."/>
            <person name="Skaloud P."/>
            <person name="Haon M."/>
            <person name="Grisel S."/>
            <person name="Petersen M."/>
            <person name="Berrin J.G."/>
            <person name="Delaux P.M."/>
            <person name="Dal Grande F."/>
            <person name="Keller J."/>
        </authorList>
    </citation>
    <scope>NUCLEOTIDE SEQUENCE [LARGE SCALE GENOMIC DNA]</scope>
    <source>
        <strain evidence="1 2">SAG 2036</strain>
    </source>
</reference>
<dbReference type="AlphaFoldDB" id="A0AAW1PE99"/>
<dbReference type="InterPro" id="IPR010036">
    <property type="entry name" value="MDP_1_eu_arc"/>
</dbReference>
<evidence type="ECO:0008006" key="3">
    <source>
        <dbReference type="Google" id="ProtNLM"/>
    </source>
</evidence>
<dbReference type="EMBL" id="JALJOQ010000035">
    <property type="protein sequence ID" value="KAK9806675.1"/>
    <property type="molecule type" value="Genomic_DNA"/>
</dbReference>
<dbReference type="NCBIfam" id="TIGR01681">
    <property type="entry name" value="HAD-SF-IIIC"/>
    <property type="match status" value="1"/>
</dbReference>
<proteinExistence type="predicted"/>
<sequence>MWCERSVENALRRSLVVIALAAHAKPRKMGRRVEESQAYKEAAQALEQSRRLPELIVVDLDYTVWPFWCEMYDEDDQPRLFPEVNAILQACRDKHIPLAVASRTPTPSVATAFLRKLGIDSWFDSTQLIPYTQKDTTHFPRIQKDMGTSFGAMIFFDDESGNIARVSRLGVTSILVSTATGLNTDAFRRGLRQFNS</sequence>
<dbReference type="SFLD" id="SFLDG01131">
    <property type="entry name" value="C1.5.2:_MDP_Like"/>
    <property type="match status" value="1"/>
</dbReference>
<dbReference type="PANTHER" id="PTHR17901:SF14">
    <property type="entry name" value="MAGNESIUM-DEPENDENT PHOSPHATASE 1"/>
    <property type="match status" value="1"/>
</dbReference>
<evidence type="ECO:0000313" key="1">
    <source>
        <dbReference type="EMBL" id="KAK9806675.1"/>
    </source>
</evidence>
<evidence type="ECO:0000313" key="2">
    <source>
        <dbReference type="Proteomes" id="UP001465755"/>
    </source>
</evidence>
<dbReference type="InterPro" id="IPR023214">
    <property type="entry name" value="HAD_sf"/>
</dbReference>